<keyword evidence="6" id="KW-0040">ANK repeat</keyword>
<comment type="catalytic activity">
    <reaction evidence="7">
        <text>L-glutamine + H2O = L-glutamate + NH4(+)</text>
        <dbReference type="Rhea" id="RHEA:15889"/>
        <dbReference type="ChEBI" id="CHEBI:15377"/>
        <dbReference type="ChEBI" id="CHEBI:28938"/>
        <dbReference type="ChEBI" id="CHEBI:29985"/>
        <dbReference type="ChEBI" id="CHEBI:58359"/>
        <dbReference type="EC" id="3.5.1.2"/>
    </reaction>
</comment>
<proteinExistence type="inferred from homology"/>
<evidence type="ECO:0000313" key="11">
    <source>
        <dbReference type="Proteomes" id="UP001461498"/>
    </source>
</evidence>
<dbReference type="EC" id="3.5.1.2" evidence="3"/>
<sequence>MIPSKVAPKTSKSESTPKSKSYATGEAYHLFDFLKEPNDTVLMKNLFKKLREAGIKECDLRLQKVKKLLPDIIGHEIDNISELAVDASAFIRILMTDSHLLMGAITQSLIIPKYDEFEQLNVQLFEAQIKNNEGEPSNYIPEYENVDPNLWGVSICTIDGQRSSFGDSAVPFPSDTVSYPFLYAKCIDLFNEETVHQHVLLRRRPQENFRDLPTDAKPYNPMVSSGAIALSALFCDTDRRHGSNADRRHEFFDFLKNMCSHEHVQINSTVNISHNTRGDKYRAMAYAMQNTGYLPKNTNIRNVLDFFFEISSLEMTCDSLSVMAATLANFGENPFTHQQVINAKTVKHVLSAMLKWGCTVYSGACAFNLGLPSKQSESGAFMLVVPGLLGLAMYSPNLNNDSVSPRNIEFAKSFVKEFSLHPFKNVVQELKKKPPFRRVPEIECENYCPIFTATVNNDLTEVMNLTSANKVLAYATDAEGRSILHVAAALGFKDIVKYVASNFWRLCLVRDRFERSPRDYVKKPEENSEILHILTKYEEIAETNVLPE</sequence>
<dbReference type="PANTHER" id="PTHR12544">
    <property type="entry name" value="GLUTAMINASE"/>
    <property type="match status" value="1"/>
</dbReference>
<evidence type="ECO:0000256" key="8">
    <source>
        <dbReference type="SAM" id="MobiDB-lite"/>
    </source>
</evidence>
<dbReference type="GO" id="GO:0006543">
    <property type="term" value="P:L-glutamine catabolic process"/>
    <property type="evidence" value="ECO:0007669"/>
    <property type="project" value="TreeGrafter"/>
</dbReference>
<dbReference type="EMBL" id="JAPXFL010000011">
    <property type="protein sequence ID" value="KAK9499353.1"/>
    <property type="molecule type" value="Genomic_DNA"/>
</dbReference>
<name>A0AAW1CR81_9HEMI</name>
<dbReference type="Pfam" id="PF04960">
    <property type="entry name" value="Glutaminase"/>
    <property type="match status" value="1"/>
</dbReference>
<dbReference type="Gene3D" id="1.10.238.210">
    <property type="match status" value="1"/>
</dbReference>
<evidence type="ECO:0000256" key="3">
    <source>
        <dbReference type="ARBA" id="ARBA00012918"/>
    </source>
</evidence>
<gene>
    <name evidence="10" type="ORF">O3M35_002403</name>
</gene>
<feature type="domain" description="Glutaminase EF-hand" evidence="9">
    <location>
        <begin position="29"/>
        <end position="112"/>
    </location>
</feature>
<dbReference type="GO" id="GO:0006537">
    <property type="term" value="P:glutamate biosynthetic process"/>
    <property type="evidence" value="ECO:0007669"/>
    <property type="project" value="TreeGrafter"/>
</dbReference>
<dbReference type="InterPro" id="IPR036770">
    <property type="entry name" value="Ankyrin_rpt-contain_sf"/>
</dbReference>
<reference evidence="10 11" key="1">
    <citation type="submission" date="2022-12" db="EMBL/GenBank/DDBJ databases">
        <title>Chromosome-level genome assembly of true bugs.</title>
        <authorList>
            <person name="Ma L."/>
            <person name="Li H."/>
        </authorList>
    </citation>
    <scope>NUCLEOTIDE SEQUENCE [LARGE SCALE GENOMIC DNA]</scope>
    <source>
        <strain evidence="10">Lab_2022b</strain>
    </source>
</reference>
<evidence type="ECO:0000256" key="6">
    <source>
        <dbReference type="ARBA" id="ARBA00023043"/>
    </source>
</evidence>
<protein>
    <recommendedName>
        <fullName evidence="3">glutaminase</fullName>
        <ecNumber evidence="3">3.5.1.2</ecNumber>
    </recommendedName>
</protein>
<comment type="subunit">
    <text evidence="2">Homotetramer.</text>
</comment>
<evidence type="ECO:0000256" key="2">
    <source>
        <dbReference type="ARBA" id="ARBA00011881"/>
    </source>
</evidence>
<organism evidence="10 11">
    <name type="scientific">Rhynocoris fuscipes</name>
    <dbReference type="NCBI Taxonomy" id="488301"/>
    <lineage>
        <taxon>Eukaryota</taxon>
        <taxon>Metazoa</taxon>
        <taxon>Ecdysozoa</taxon>
        <taxon>Arthropoda</taxon>
        <taxon>Hexapoda</taxon>
        <taxon>Insecta</taxon>
        <taxon>Pterygota</taxon>
        <taxon>Neoptera</taxon>
        <taxon>Paraneoptera</taxon>
        <taxon>Hemiptera</taxon>
        <taxon>Heteroptera</taxon>
        <taxon>Panheteroptera</taxon>
        <taxon>Cimicomorpha</taxon>
        <taxon>Reduviidae</taxon>
        <taxon>Harpactorinae</taxon>
        <taxon>Harpactorini</taxon>
        <taxon>Rhynocoris</taxon>
    </lineage>
</organism>
<keyword evidence="11" id="KW-1185">Reference proteome</keyword>
<dbReference type="GO" id="GO:0004359">
    <property type="term" value="F:glutaminase activity"/>
    <property type="evidence" value="ECO:0007669"/>
    <property type="project" value="UniProtKB-EC"/>
</dbReference>
<evidence type="ECO:0000259" key="9">
    <source>
        <dbReference type="Pfam" id="PF17959"/>
    </source>
</evidence>
<keyword evidence="4" id="KW-0677">Repeat</keyword>
<evidence type="ECO:0000313" key="10">
    <source>
        <dbReference type="EMBL" id="KAK9499353.1"/>
    </source>
</evidence>
<keyword evidence="5" id="KW-0378">Hydrolase</keyword>
<comment type="caution">
    <text evidence="10">The sequence shown here is derived from an EMBL/GenBank/DDBJ whole genome shotgun (WGS) entry which is preliminary data.</text>
</comment>
<evidence type="ECO:0000256" key="1">
    <source>
        <dbReference type="ARBA" id="ARBA00011076"/>
    </source>
</evidence>
<dbReference type="Proteomes" id="UP001461498">
    <property type="component" value="Unassembled WGS sequence"/>
</dbReference>
<comment type="similarity">
    <text evidence="1">Belongs to the glutaminase family.</text>
</comment>
<evidence type="ECO:0000256" key="5">
    <source>
        <dbReference type="ARBA" id="ARBA00022801"/>
    </source>
</evidence>
<dbReference type="InterPro" id="IPR041541">
    <property type="entry name" value="Glutaminase_EF-hand"/>
</dbReference>
<dbReference type="SUPFAM" id="SSF56601">
    <property type="entry name" value="beta-lactamase/transpeptidase-like"/>
    <property type="match status" value="1"/>
</dbReference>
<feature type="region of interest" description="Disordered" evidence="8">
    <location>
        <begin position="1"/>
        <end position="20"/>
    </location>
</feature>
<dbReference type="InterPro" id="IPR015868">
    <property type="entry name" value="Glutaminase"/>
</dbReference>
<dbReference type="PANTHER" id="PTHR12544:SF29">
    <property type="entry name" value="GLUTAMINASE"/>
    <property type="match status" value="1"/>
</dbReference>
<dbReference type="AlphaFoldDB" id="A0AAW1CR81"/>
<evidence type="ECO:0000256" key="7">
    <source>
        <dbReference type="ARBA" id="ARBA00049534"/>
    </source>
</evidence>
<dbReference type="Pfam" id="PF17959">
    <property type="entry name" value="EF-hand_14"/>
    <property type="match status" value="1"/>
</dbReference>
<dbReference type="SUPFAM" id="SSF48403">
    <property type="entry name" value="Ankyrin repeat"/>
    <property type="match status" value="1"/>
</dbReference>
<dbReference type="Gene3D" id="3.40.710.10">
    <property type="entry name" value="DD-peptidase/beta-lactamase superfamily"/>
    <property type="match status" value="1"/>
</dbReference>
<accession>A0AAW1CR81</accession>
<dbReference type="InterPro" id="IPR012338">
    <property type="entry name" value="Beta-lactam/transpept-like"/>
</dbReference>
<evidence type="ECO:0000256" key="4">
    <source>
        <dbReference type="ARBA" id="ARBA00022737"/>
    </source>
</evidence>